<evidence type="ECO:0000256" key="1">
    <source>
        <dbReference type="SAM" id="MobiDB-lite"/>
    </source>
</evidence>
<protein>
    <submittedName>
        <fullName evidence="2">Uncharacterized protein</fullName>
    </submittedName>
</protein>
<comment type="caution">
    <text evidence="2">The sequence shown here is derived from an EMBL/GenBank/DDBJ whole genome shotgun (WGS) entry which is preliminary data.</text>
</comment>
<reference evidence="2 3" key="1">
    <citation type="submission" date="2020-04" db="EMBL/GenBank/DDBJ databases">
        <authorList>
            <person name="Alioto T."/>
            <person name="Alioto T."/>
            <person name="Gomez Garrido J."/>
        </authorList>
    </citation>
    <scope>NUCLEOTIDE SEQUENCE [LARGE SCALE GENOMIC DNA]</scope>
</reference>
<proteinExistence type="predicted"/>
<name>A0A8S1CIY0_9INSE</name>
<gene>
    <name evidence="2" type="ORF">CLODIP_2_CD08067</name>
</gene>
<evidence type="ECO:0000313" key="3">
    <source>
        <dbReference type="Proteomes" id="UP000494165"/>
    </source>
</evidence>
<organism evidence="2 3">
    <name type="scientific">Cloeon dipterum</name>
    <dbReference type="NCBI Taxonomy" id="197152"/>
    <lineage>
        <taxon>Eukaryota</taxon>
        <taxon>Metazoa</taxon>
        <taxon>Ecdysozoa</taxon>
        <taxon>Arthropoda</taxon>
        <taxon>Hexapoda</taxon>
        <taxon>Insecta</taxon>
        <taxon>Pterygota</taxon>
        <taxon>Palaeoptera</taxon>
        <taxon>Ephemeroptera</taxon>
        <taxon>Pisciforma</taxon>
        <taxon>Baetidae</taxon>
        <taxon>Cloeon</taxon>
    </lineage>
</organism>
<dbReference type="AlphaFoldDB" id="A0A8S1CIY0"/>
<dbReference type="EMBL" id="CADEPI010000036">
    <property type="protein sequence ID" value="CAB3368180.1"/>
    <property type="molecule type" value="Genomic_DNA"/>
</dbReference>
<feature type="region of interest" description="Disordered" evidence="1">
    <location>
        <begin position="44"/>
        <end position="70"/>
    </location>
</feature>
<sequence>MPATCYIAAPHKTKQGPLFRGISPRPYTVLMAGSSAVYLLAQRKRNSQPPEKTPGLRLPGSAPPLAQAGK</sequence>
<dbReference type="Proteomes" id="UP000494165">
    <property type="component" value="Unassembled WGS sequence"/>
</dbReference>
<accession>A0A8S1CIY0</accession>
<evidence type="ECO:0000313" key="2">
    <source>
        <dbReference type="EMBL" id="CAB3368180.1"/>
    </source>
</evidence>
<keyword evidence="3" id="KW-1185">Reference proteome</keyword>